<organism evidence="2">
    <name type="scientific">Sus scrofa</name>
    <name type="common">Pig</name>
    <dbReference type="NCBI Taxonomy" id="9823"/>
    <lineage>
        <taxon>Eukaryota</taxon>
        <taxon>Metazoa</taxon>
        <taxon>Chordata</taxon>
        <taxon>Craniata</taxon>
        <taxon>Vertebrata</taxon>
        <taxon>Euteleostomi</taxon>
        <taxon>Mammalia</taxon>
        <taxon>Eutheria</taxon>
        <taxon>Laurasiatheria</taxon>
        <taxon>Artiodactyla</taxon>
        <taxon>Suina</taxon>
        <taxon>Suidae</taxon>
        <taxon>Sus</taxon>
    </lineage>
</organism>
<proteinExistence type="predicted"/>
<dbReference type="EMBL" id="DQIR01055080">
    <property type="protein sequence ID" value="HDA10556.1"/>
    <property type="molecule type" value="Transcribed_RNA"/>
</dbReference>
<evidence type="ECO:0000313" key="3">
    <source>
        <dbReference type="EMBL" id="HDA30881.1"/>
    </source>
</evidence>
<keyword evidence="2" id="KW-0675">Receptor</keyword>
<accession>A0A480HK07</accession>
<protein>
    <submittedName>
        <fullName evidence="2 3">Progestin and adipoQ receptor family member 6</fullName>
    </submittedName>
</protein>
<reference evidence="2" key="1">
    <citation type="journal article" date="2019" name="PeerJ">
        <title>Genes of the pig, Sus scrofa, reconstructed with EvidentialGene.</title>
        <authorList>
            <person name="Gilbert D.G."/>
        </authorList>
    </citation>
    <scope>NUCLEOTIDE SEQUENCE</scope>
</reference>
<dbReference type="EMBL" id="DQIR01075405">
    <property type="protein sequence ID" value="HDA30881.1"/>
    <property type="molecule type" value="Transcribed_RNA"/>
</dbReference>
<dbReference type="EMBL" id="DQIR01069497">
    <property type="protein sequence ID" value="HDA24973.1"/>
    <property type="molecule type" value="Transcribed_RNA"/>
</dbReference>
<evidence type="ECO:0000313" key="2">
    <source>
        <dbReference type="EMBL" id="HDA24973.1"/>
    </source>
</evidence>
<name>A0A480HK07_PIG</name>
<feature type="region of interest" description="Disordered" evidence="1">
    <location>
        <begin position="36"/>
        <end position="60"/>
    </location>
</feature>
<dbReference type="AlphaFoldDB" id="A0A480HK07"/>
<evidence type="ECO:0000256" key="1">
    <source>
        <dbReference type="SAM" id="MobiDB-lite"/>
    </source>
</evidence>
<sequence length="217" mass="23392">MLVLPWAEQRLQEHQKWDQMKGPNALPSQPPVVGGAATAWTHTPLSDPQHFPRPSSAPLPALLLSPRPPDPHLSSAFSPLRSFSATLGSRLRCVPSLSGLGLGFSPAPGPSLLPPSRVGSELEPHCSLAFVPSSSGPPCSRGHVLGARNREAVKAVMMSRFPATTKPSVAIVPIRPRGRSCVASQARRDPISANTASSWKWVPSTAQMWNSWWLWPM</sequence>